<dbReference type="EMBL" id="QGKV02002055">
    <property type="protein sequence ID" value="KAF3494695.1"/>
    <property type="molecule type" value="Genomic_DNA"/>
</dbReference>
<accession>A0ABQ7AAR9</accession>
<keyword evidence="3" id="KW-1185">Reference proteome</keyword>
<evidence type="ECO:0000313" key="3">
    <source>
        <dbReference type="Proteomes" id="UP000266723"/>
    </source>
</evidence>
<gene>
    <name evidence="2" type="ORF">DY000_02055047</name>
</gene>
<sequence length="149" mass="14871">MRTRGTPFSDNVTGARLVVGVAFLVGGFTEGRVVVDLRPVAGGGSAEALTGLGFTVAKGFFSELRFTGKVIPDLGSVGLEEPVSTGAGERELGPATVLGVEDFTAGQVESGSTGGPASSTAKPSDSAPAINFSGISFASAFVALATILF</sequence>
<keyword evidence="1" id="KW-0812">Transmembrane</keyword>
<dbReference type="Proteomes" id="UP000266723">
    <property type="component" value="Unassembled WGS sequence"/>
</dbReference>
<evidence type="ECO:0000256" key="1">
    <source>
        <dbReference type="SAM" id="Phobius"/>
    </source>
</evidence>
<keyword evidence="1" id="KW-1133">Transmembrane helix</keyword>
<feature type="transmembrane region" description="Helical" evidence="1">
    <location>
        <begin position="129"/>
        <end position="148"/>
    </location>
</feature>
<protein>
    <recommendedName>
        <fullName evidence="4">AIR12 DOMON domain-containing protein</fullName>
    </recommendedName>
</protein>
<proteinExistence type="predicted"/>
<keyword evidence="1" id="KW-0472">Membrane</keyword>
<evidence type="ECO:0000313" key="2">
    <source>
        <dbReference type="EMBL" id="KAF3494695.1"/>
    </source>
</evidence>
<comment type="caution">
    <text evidence="2">The sequence shown here is derived from an EMBL/GenBank/DDBJ whole genome shotgun (WGS) entry which is preliminary data.</text>
</comment>
<organism evidence="2 3">
    <name type="scientific">Brassica cretica</name>
    <name type="common">Mustard</name>
    <dbReference type="NCBI Taxonomy" id="69181"/>
    <lineage>
        <taxon>Eukaryota</taxon>
        <taxon>Viridiplantae</taxon>
        <taxon>Streptophyta</taxon>
        <taxon>Embryophyta</taxon>
        <taxon>Tracheophyta</taxon>
        <taxon>Spermatophyta</taxon>
        <taxon>Magnoliopsida</taxon>
        <taxon>eudicotyledons</taxon>
        <taxon>Gunneridae</taxon>
        <taxon>Pentapetalae</taxon>
        <taxon>rosids</taxon>
        <taxon>malvids</taxon>
        <taxon>Brassicales</taxon>
        <taxon>Brassicaceae</taxon>
        <taxon>Brassiceae</taxon>
        <taxon>Brassica</taxon>
    </lineage>
</organism>
<name>A0ABQ7AAR9_BRACR</name>
<evidence type="ECO:0008006" key="4">
    <source>
        <dbReference type="Google" id="ProtNLM"/>
    </source>
</evidence>
<reference evidence="2 3" key="1">
    <citation type="journal article" date="2020" name="BMC Genomics">
        <title>Intraspecific diversification of the crop wild relative Brassica cretica Lam. using demographic model selection.</title>
        <authorList>
            <person name="Kioukis A."/>
            <person name="Michalopoulou V.A."/>
            <person name="Briers L."/>
            <person name="Pirintsos S."/>
            <person name="Studholme D.J."/>
            <person name="Pavlidis P."/>
            <person name="Sarris P.F."/>
        </authorList>
    </citation>
    <scope>NUCLEOTIDE SEQUENCE [LARGE SCALE GENOMIC DNA]</scope>
    <source>
        <strain evidence="3">cv. PFS-1207/04</strain>
    </source>
</reference>